<organism evidence="2 3">
    <name type="scientific">Candidatus Thiodictyon syntrophicum</name>
    <dbReference type="NCBI Taxonomy" id="1166950"/>
    <lineage>
        <taxon>Bacteria</taxon>
        <taxon>Pseudomonadati</taxon>
        <taxon>Pseudomonadota</taxon>
        <taxon>Gammaproteobacteria</taxon>
        <taxon>Chromatiales</taxon>
        <taxon>Chromatiaceae</taxon>
        <taxon>Thiodictyon</taxon>
    </lineage>
</organism>
<accession>A0A2K8U3Z0</accession>
<dbReference type="SUPFAM" id="SSF55166">
    <property type="entry name" value="Hedgehog/DD-peptidase"/>
    <property type="match status" value="1"/>
</dbReference>
<dbReference type="Proteomes" id="UP000232638">
    <property type="component" value="Chromosome"/>
</dbReference>
<evidence type="ECO:0000259" key="1">
    <source>
        <dbReference type="Pfam" id="PF13539"/>
    </source>
</evidence>
<dbReference type="InterPro" id="IPR039561">
    <property type="entry name" value="Peptidase_M15C"/>
</dbReference>
<dbReference type="InterPro" id="IPR009045">
    <property type="entry name" value="Zn_M74/Hedgehog-like"/>
</dbReference>
<reference evidence="2 3" key="1">
    <citation type="submission" date="2017-03" db="EMBL/GenBank/DDBJ databases">
        <title>Complete genome sequence of Candidatus 'Thiodictyon syntrophicum' sp. nov. strain Cad16T, a photolithoautotroph purple sulfur bacterium isolated from an alpine meromictic lake.</title>
        <authorList>
            <person name="Luedin S.M."/>
            <person name="Pothier J.F."/>
            <person name="Danza F."/>
            <person name="Storelli N."/>
            <person name="Wittwer M."/>
            <person name="Tonolla M."/>
        </authorList>
    </citation>
    <scope>NUCLEOTIDE SEQUENCE [LARGE SCALE GENOMIC DNA]</scope>
    <source>
        <strain evidence="2 3">Cad16T</strain>
    </source>
</reference>
<keyword evidence="3" id="KW-1185">Reference proteome</keyword>
<dbReference type="KEGG" id="tsy:THSYN_04595"/>
<feature type="domain" description="Peptidase M15C" evidence="1">
    <location>
        <begin position="156"/>
        <end position="231"/>
    </location>
</feature>
<dbReference type="Pfam" id="PF13539">
    <property type="entry name" value="Peptidase_M15_4"/>
    <property type="match status" value="1"/>
</dbReference>
<gene>
    <name evidence="2" type="ORF">THSYN_04595</name>
</gene>
<sequence>MTAEHRPALRNTRAPWPGVVAIVLTVLGGLHGNACAQAPQPTAARSGDARDAVIIDSRTSLESERQLALARGFPPAIVNRQSLVEVSYISFDGKLHQGQILVDSRLAGDLQVIFRKIREDRFPIGSVIPISRFGWDDARSMEHNNSSGFNYRKIKGTDTWSNHAFGQAVDINTVQNPYVQGRHVSPKGARYDPAAPGTFSSGSPVVKLFKELGWSWGGDWQGKKDYQHFEKVLR</sequence>
<protein>
    <recommendedName>
        <fullName evidence="1">Peptidase M15C domain-containing protein</fullName>
    </recommendedName>
</protein>
<dbReference type="GO" id="GO:0008233">
    <property type="term" value="F:peptidase activity"/>
    <property type="evidence" value="ECO:0007669"/>
    <property type="project" value="InterPro"/>
</dbReference>
<evidence type="ECO:0000313" key="2">
    <source>
        <dbReference type="EMBL" id="AUB80303.1"/>
    </source>
</evidence>
<dbReference type="EMBL" id="CP020370">
    <property type="protein sequence ID" value="AUB80303.1"/>
    <property type="molecule type" value="Genomic_DNA"/>
</dbReference>
<evidence type="ECO:0000313" key="3">
    <source>
        <dbReference type="Proteomes" id="UP000232638"/>
    </source>
</evidence>
<dbReference type="Gene3D" id="3.30.1380.10">
    <property type="match status" value="1"/>
</dbReference>
<proteinExistence type="predicted"/>
<dbReference type="AlphaFoldDB" id="A0A2K8U3Z0"/>
<name>A0A2K8U3Z0_9GAMM</name>